<organism evidence="3 4">
    <name type="scientific">Streptosporangium longisporum</name>
    <dbReference type="NCBI Taxonomy" id="46187"/>
    <lineage>
        <taxon>Bacteria</taxon>
        <taxon>Bacillati</taxon>
        <taxon>Actinomycetota</taxon>
        <taxon>Actinomycetes</taxon>
        <taxon>Streptosporangiales</taxon>
        <taxon>Streptosporangiaceae</taxon>
        <taxon>Streptosporangium</taxon>
    </lineage>
</organism>
<evidence type="ECO:0000256" key="1">
    <source>
        <dbReference type="SAM" id="MobiDB-lite"/>
    </source>
</evidence>
<feature type="domain" description="HTH marR-type" evidence="2">
    <location>
        <begin position="100"/>
        <end position="192"/>
    </location>
</feature>
<feature type="region of interest" description="Disordered" evidence="1">
    <location>
        <begin position="38"/>
        <end position="88"/>
    </location>
</feature>
<gene>
    <name evidence="3" type="ORF">GCM10017559_01830</name>
</gene>
<dbReference type="Pfam" id="PF12802">
    <property type="entry name" value="MarR_2"/>
    <property type="match status" value="1"/>
</dbReference>
<evidence type="ECO:0000259" key="2">
    <source>
        <dbReference type="SMART" id="SM00347"/>
    </source>
</evidence>
<dbReference type="InterPro" id="IPR036388">
    <property type="entry name" value="WH-like_DNA-bd_sf"/>
</dbReference>
<dbReference type="PANTHER" id="PTHR10948:SF23">
    <property type="entry name" value="TRANSPOSASE INSI FOR INSERTION SEQUENCE ELEMENT IS30A-RELATED"/>
    <property type="match status" value="1"/>
</dbReference>
<reference evidence="3 4" key="1">
    <citation type="journal article" date="2019" name="Int. J. Syst. Evol. Microbiol.">
        <title>The Global Catalogue of Microorganisms (GCM) 10K type strain sequencing project: providing services to taxonomists for standard genome sequencing and annotation.</title>
        <authorList>
            <consortium name="The Broad Institute Genomics Platform"/>
            <consortium name="The Broad Institute Genome Sequencing Center for Infectious Disease"/>
            <person name="Wu L."/>
            <person name="Ma J."/>
        </authorList>
    </citation>
    <scope>NUCLEOTIDE SEQUENCE [LARGE SCALE GENOMIC DNA]</scope>
    <source>
        <strain evidence="3 4">JCM 3106</strain>
    </source>
</reference>
<dbReference type="InterPro" id="IPR025246">
    <property type="entry name" value="IS30-like_HTH"/>
</dbReference>
<keyword evidence="4" id="KW-1185">Reference proteome</keyword>
<dbReference type="InterPro" id="IPR036390">
    <property type="entry name" value="WH_DNA-bd_sf"/>
</dbReference>
<dbReference type="InterPro" id="IPR000835">
    <property type="entry name" value="HTH_MarR-typ"/>
</dbReference>
<dbReference type="PANTHER" id="PTHR10948">
    <property type="entry name" value="TRANSPOSASE"/>
    <property type="match status" value="1"/>
</dbReference>
<dbReference type="InterPro" id="IPR051917">
    <property type="entry name" value="Transposase-Integrase"/>
</dbReference>
<feature type="compositionally biased region" description="Basic and acidic residues" evidence="1">
    <location>
        <begin position="51"/>
        <end position="63"/>
    </location>
</feature>
<feature type="compositionally biased region" description="Basic and acidic residues" evidence="1">
    <location>
        <begin position="267"/>
        <end position="286"/>
    </location>
</feature>
<dbReference type="Gene3D" id="1.10.10.10">
    <property type="entry name" value="Winged helix-like DNA-binding domain superfamily/Winged helix DNA-binding domain"/>
    <property type="match status" value="1"/>
</dbReference>
<dbReference type="RefSeq" id="WP_344886919.1">
    <property type="nucleotide sequence ID" value="NZ_BAAAWD010000002.1"/>
</dbReference>
<comment type="caution">
    <text evidence="3">The sequence shown here is derived from an EMBL/GenBank/DDBJ whole genome shotgun (WGS) entry which is preliminary data.</text>
</comment>
<dbReference type="Proteomes" id="UP001499930">
    <property type="component" value="Unassembled WGS sequence"/>
</dbReference>
<dbReference type="SUPFAM" id="SSF46785">
    <property type="entry name" value="Winged helix' DNA-binding domain"/>
    <property type="match status" value="1"/>
</dbReference>
<dbReference type="EMBL" id="BAAAWD010000002">
    <property type="protein sequence ID" value="GAA2985907.1"/>
    <property type="molecule type" value="Genomic_DNA"/>
</dbReference>
<sequence>MPGGRLTHQDRRHIAEGLTEGLTYTEIAKRLQRPISTVTREVARNGGTDGYRADRAHQATEGRARRRKQPSAPAPAEPAATGTSGRDPRAVQALEERFTAVMIATGLPRTTARVLTCLYTTDSGSLTAAELVQRLRVSPASVSKAIGELERHELIRRERDPRRRRDRYVIDPDVWYRAWLVSARQNATMADLARDGAGILDPATPAGARLRDMSGFFEHVSQNLIQAAEQWRRDFMSRRTTDRRSGVRLFDDPLEYDAATSARMCRHTGDHRGSDDEHERGGRAGG</sequence>
<name>A0ABN3XPQ6_9ACTN</name>
<evidence type="ECO:0000313" key="4">
    <source>
        <dbReference type="Proteomes" id="UP001499930"/>
    </source>
</evidence>
<feature type="region of interest" description="Disordered" evidence="1">
    <location>
        <begin position="265"/>
        <end position="286"/>
    </location>
</feature>
<protein>
    <submittedName>
        <fullName evidence="3">Helix-turn-helix domain-containing protein</fullName>
    </submittedName>
</protein>
<dbReference type="Pfam" id="PF13936">
    <property type="entry name" value="HTH_38"/>
    <property type="match status" value="1"/>
</dbReference>
<dbReference type="SMART" id="SM00347">
    <property type="entry name" value="HTH_MARR"/>
    <property type="match status" value="1"/>
</dbReference>
<evidence type="ECO:0000313" key="3">
    <source>
        <dbReference type="EMBL" id="GAA2985907.1"/>
    </source>
</evidence>
<accession>A0ABN3XPQ6</accession>
<proteinExistence type="predicted"/>